<organism evidence="1 2">
    <name type="scientific">Daphnia magna</name>
    <dbReference type="NCBI Taxonomy" id="35525"/>
    <lineage>
        <taxon>Eukaryota</taxon>
        <taxon>Metazoa</taxon>
        <taxon>Ecdysozoa</taxon>
        <taxon>Arthropoda</taxon>
        <taxon>Crustacea</taxon>
        <taxon>Branchiopoda</taxon>
        <taxon>Diplostraca</taxon>
        <taxon>Cladocera</taxon>
        <taxon>Anomopoda</taxon>
        <taxon>Daphniidae</taxon>
        <taxon>Daphnia</taxon>
    </lineage>
</organism>
<name>A0ABQ9Z075_9CRUS</name>
<dbReference type="Proteomes" id="UP001234178">
    <property type="component" value="Unassembled WGS sequence"/>
</dbReference>
<comment type="caution">
    <text evidence="1">The sequence shown here is derived from an EMBL/GenBank/DDBJ whole genome shotgun (WGS) entry which is preliminary data.</text>
</comment>
<dbReference type="EMBL" id="JAOYFB010000002">
    <property type="protein sequence ID" value="KAK4006298.1"/>
    <property type="molecule type" value="Genomic_DNA"/>
</dbReference>
<accession>A0ABQ9Z075</accession>
<protein>
    <submittedName>
        <fullName evidence="1">Uncharacterized protein</fullName>
    </submittedName>
</protein>
<gene>
    <name evidence="1" type="ORF">OUZ56_011452</name>
</gene>
<evidence type="ECO:0000313" key="2">
    <source>
        <dbReference type="Proteomes" id="UP001234178"/>
    </source>
</evidence>
<evidence type="ECO:0000313" key="1">
    <source>
        <dbReference type="EMBL" id="KAK4006298.1"/>
    </source>
</evidence>
<keyword evidence="2" id="KW-1185">Reference proteome</keyword>
<proteinExistence type="predicted"/>
<sequence>MIKLHIGSKKLILTTSNQSRHAHCQILNTDSSACSLQWGQIPSPSLMFEEQLLHKKKPHG</sequence>
<reference evidence="1 2" key="1">
    <citation type="journal article" date="2023" name="Nucleic Acids Res.">
        <title>The hologenome of Daphnia magna reveals possible DNA methylation and microbiome-mediated evolution of the host genome.</title>
        <authorList>
            <person name="Chaturvedi A."/>
            <person name="Li X."/>
            <person name="Dhandapani V."/>
            <person name="Marshall H."/>
            <person name="Kissane S."/>
            <person name="Cuenca-Cambronero M."/>
            <person name="Asole G."/>
            <person name="Calvet F."/>
            <person name="Ruiz-Romero M."/>
            <person name="Marangio P."/>
            <person name="Guigo R."/>
            <person name="Rago D."/>
            <person name="Mirbahai L."/>
            <person name="Eastwood N."/>
            <person name="Colbourne J.K."/>
            <person name="Zhou J."/>
            <person name="Mallon E."/>
            <person name="Orsini L."/>
        </authorList>
    </citation>
    <scope>NUCLEOTIDE SEQUENCE [LARGE SCALE GENOMIC DNA]</scope>
    <source>
        <strain evidence="1">LRV0_1</strain>
    </source>
</reference>